<feature type="compositionally biased region" description="Basic and acidic residues" evidence="1">
    <location>
        <begin position="1"/>
        <end position="11"/>
    </location>
</feature>
<evidence type="ECO:0000259" key="2">
    <source>
        <dbReference type="Pfam" id="PF13391"/>
    </source>
</evidence>
<dbReference type="GeneID" id="28829888"/>
<name>A0A194X0G2_MOLSC</name>
<sequence>MDAPKIPERTSSKRATNASSRGSTSSATLVGFDTLQISDMDSLKRGRKDLEESIKIAKKKLKVKGSFSIEFWTAKKEVADLTHEKNELHRRISIESFEGPRASWEESNAAKELFEEQKAWQLEASLAKKQIDRLTKANVSEKDRIIGRSYVGSFTTSRMGLDIQPPRVPSASKRNAESDIQSTFKTDLIKAYGAAHGEDQYDSTSSHVWCPILKRFFLRGEESTAAHLFAWKHGQQAMDAIFGPMEHPELNSPRNGMLVSTVFENVWDEGFLAIVPAISDEPSPEEVEAWEKSEPKEYKIRILNLEHKLAGKEIEPTLSGDTKKWRELHGEELTFRTEFRPRARYLYFHYCLQILRFSWWEVNEKSNQLAGRAIRGEMNKKFWGTKGRYVPEYMIRAFIEEIGQDWEVEEEHGEETSEAQAETQDALLQAMVDQAAPIFEDDDDDEDEDEDED</sequence>
<organism evidence="3 4">
    <name type="scientific">Mollisia scopiformis</name>
    <name type="common">Conifer needle endophyte fungus</name>
    <name type="synonym">Phialocephala scopiformis</name>
    <dbReference type="NCBI Taxonomy" id="149040"/>
    <lineage>
        <taxon>Eukaryota</taxon>
        <taxon>Fungi</taxon>
        <taxon>Dikarya</taxon>
        <taxon>Ascomycota</taxon>
        <taxon>Pezizomycotina</taxon>
        <taxon>Leotiomycetes</taxon>
        <taxon>Helotiales</taxon>
        <taxon>Mollisiaceae</taxon>
        <taxon>Mollisia</taxon>
    </lineage>
</organism>
<dbReference type="Pfam" id="PF13391">
    <property type="entry name" value="HNH_2"/>
    <property type="match status" value="1"/>
</dbReference>
<dbReference type="InterPro" id="IPR003615">
    <property type="entry name" value="HNH_nuc"/>
</dbReference>
<feature type="domain" description="HNH nuclease" evidence="2">
    <location>
        <begin position="222"/>
        <end position="275"/>
    </location>
</feature>
<dbReference type="OrthoDB" id="5386595at2759"/>
<evidence type="ECO:0000256" key="1">
    <source>
        <dbReference type="SAM" id="MobiDB-lite"/>
    </source>
</evidence>
<feature type="region of interest" description="Disordered" evidence="1">
    <location>
        <begin position="1"/>
        <end position="26"/>
    </location>
</feature>
<dbReference type="KEGG" id="psco:LY89DRAFT_736685"/>
<feature type="region of interest" description="Disordered" evidence="1">
    <location>
        <begin position="432"/>
        <end position="453"/>
    </location>
</feature>
<dbReference type="InParanoid" id="A0A194X0G2"/>
<feature type="compositionally biased region" description="Acidic residues" evidence="1">
    <location>
        <begin position="439"/>
        <end position="453"/>
    </location>
</feature>
<proteinExistence type="predicted"/>
<gene>
    <name evidence="3" type="ORF">LY89DRAFT_736685</name>
</gene>
<dbReference type="AlphaFoldDB" id="A0A194X0G2"/>
<feature type="compositionally biased region" description="Polar residues" evidence="1">
    <location>
        <begin position="13"/>
        <end position="26"/>
    </location>
</feature>
<evidence type="ECO:0000313" key="4">
    <source>
        <dbReference type="Proteomes" id="UP000070700"/>
    </source>
</evidence>
<accession>A0A194X0G2</accession>
<evidence type="ECO:0000313" key="3">
    <source>
        <dbReference type="EMBL" id="KUJ13680.1"/>
    </source>
</evidence>
<dbReference type="RefSeq" id="XP_018068035.1">
    <property type="nucleotide sequence ID" value="XM_018220162.1"/>
</dbReference>
<protein>
    <recommendedName>
        <fullName evidence="2">HNH nuclease domain-containing protein</fullName>
    </recommendedName>
</protein>
<reference evidence="3 4" key="1">
    <citation type="submission" date="2015-10" db="EMBL/GenBank/DDBJ databases">
        <title>Full genome of DAOMC 229536 Phialocephala scopiformis, a fungal endophyte of spruce producing the potent anti-insectan compound rugulosin.</title>
        <authorList>
            <consortium name="DOE Joint Genome Institute"/>
            <person name="Walker A.K."/>
            <person name="Frasz S.L."/>
            <person name="Seifert K.A."/>
            <person name="Miller J.D."/>
            <person name="Mondo S.J."/>
            <person name="Labutti K."/>
            <person name="Lipzen A."/>
            <person name="Dockter R."/>
            <person name="Kennedy M."/>
            <person name="Grigoriev I.V."/>
            <person name="Spatafora J.W."/>
        </authorList>
    </citation>
    <scope>NUCLEOTIDE SEQUENCE [LARGE SCALE GENOMIC DNA]</scope>
    <source>
        <strain evidence="3 4">CBS 120377</strain>
    </source>
</reference>
<keyword evidence="4" id="KW-1185">Reference proteome</keyword>
<dbReference type="Proteomes" id="UP000070700">
    <property type="component" value="Unassembled WGS sequence"/>
</dbReference>
<dbReference type="EMBL" id="KQ947421">
    <property type="protein sequence ID" value="KUJ13680.1"/>
    <property type="molecule type" value="Genomic_DNA"/>
</dbReference>